<evidence type="ECO:0000313" key="3">
    <source>
        <dbReference type="Proteomes" id="UP000664480"/>
    </source>
</evidence>
<name>A0ABS3CE34_9BACT</name>
<gene>
    <name evidence="2" type="ORF">J0A69_07980</name>
</gene>
<feature type="transmembrane region" description="Helical" evidence="1">
    <location>
        <begin position="50"/>
        <end position="70"/>
    </location>
</feature>
<accession>A0ABS3CE34</accession>
<dbReference type="EMBL" id="JAFKCU010000002">
    <property type="protein sequence ID" value="MBN7815360.1"/>
    <property type="molecule type" value="Genomic_DNA"/>
</dbReference>
<keyword evidence="1" id="KW-1133">Transmembrane helix</keyword>
<comment type="caution">
    <text evidence="2">The sequence shown here is derived from an EMBL/GenBank/DDBJ whole genome shotgun (WGS) entry which is preliminary data.</text>
</comment>
<keyword evidence="1" id="KW-0472">Membrane</keyword>
<reference evidence="2 3" key="1">
    <citation type="submission" date="2021-03" db="EMBL/GenBank/DDBJ databases">
        <title>novel species isolated from a fishpond in China.</title>
        <authorList>
            <person name="Lu H."/>
            <person name="Cai Z."/>
        </authorList>
    </citation>
    <scope>NUCLEOTIDE SEQUENCE [LARGE SCALE GENOMIC DNA]</scope>
    <source>
        <strain evidence="2 3">YJ13C</strain>
    </source>
</reference>
<proteinExistence type="predicted"/>
<protein>
    <submittedName>
        <fullName evidence="2">Uncharacterized protein</fullName>
    </submittedName>
</protein>
<sequence>MELEEIRSIYKRLEQLVLILMLIALPLFGMIYLYHNSGNLDWGLPALPDFVNGILAGAGTALLLIQYFLFHRKLKETFHFDELLKKVKIYAHATRERFFLLFICSLIATLGLLFFGNPYFIVLFAGTLVFFSLAKPTPDRIGRLLKLRKEERDLILNASRPE</sequence>
<keyword evidence="3" id="KW-1185">Reference proteome</keyword>
<feature type="transmembrane region" description="Helical" evidence="1">
    <location>
        <begin position="16"/>
        <end position="35"/>
    </location>
</feature>
<keyword evidence="1" id="KW-0812">Transmembrane</keyword>
<dbReference type="RefSeq" id="WP_206586038.1">
    <property type="nucleotide sequence ID" value="NZ_JAFKCU010000002.1"/>
</dbReference>
<feature type="transmembrane region" description="Helical" evidence="1">
    <location>
        <begin position="98"/>
        <end position="115"/>
    </location>
</feature>
<organism evidence="2 3">
    <name type="scientific">Algoriphagus pacificus</name>
    <dbReference type="NCBI Taxonomy" id="2811234"/>
    <lineage>
        <taxon>Bacteria</taxon>
        <taxon>Pseudomonadati</taxon>
        <taxon>Bacteroidota</taxon>
        <taxon>Cytophagia</taxon>
        <taxon>Cytophagales</taxon>
        <taxon>Cyclobacteriaceae</taxon>
        <taxon>Algoriphagus</taxon>
    </lineage>
</organism>
<evidence type="ECO:0000313" key="2">
    <source>
        <dbReference type="EMBL" id="MBN7815360.1"/>
    </source>
</evidence>
<evidence type="ECO:0000256" key="1">
    <source>
        <dbReference type="SAM" id="Phobius"/>
    </source>
</evidence>
<dbReference type="Proteomes" id="UP000664480">
    <property type="component" value="Unassembled WGS sequence"/>
</dbReference>